<feature type="region of interest" description="Disordered" evidence="3">
    <location>
        <begin position="15"/>
        <end position="41"/>
    </location>
</feature>
<evidence type="ECO:0000256" key="3">
    <source>
        <dbReference type="SAM" id="MobiDB-lite"/>
    </source>
</evidence>
<name>A0A8B2NJE0_9HYPH</name>
<dbReference type="PANTHER" id="PTHR42760:SF133">
    <property type="entry name" value="3-OXOACYL-[ACYL-CARRIER-PROTEIN] REDUCTASE"/>
    <property type="match status" value="1"/>
</dbReference>
<evidence type="ECO:0000313" key="4">
    <source>
        <dbReference type="EMBL" id="RAH98396.1"/>
    </source>
</evidence>
<dbReference type="PANTHER" id="PTHR42760">
    <property type="entry name" value="SHORT-CHAIN DEHYDROGENASES/REDUCTASES FAMILY MEMBER"/>
    <property type="match status" value="1"/>
</dbReference>
<dbReference type="InterPro" id="IPR036291">
    <property type="entry name" value="NAD(P)-bd_dom_sf"/>
</dbReference>
<evidence type="ECO:0000313" key="5">
    <source>
        <dbReference type="Proteomes" id="UP000249590"/>
    </source>
</evidence>
<dbReference type="InterPro" id="IPR002347">
    <property type="entry name" value="SDR_fam"/>
</dbReference>
<evidence type="ECO:0008006" key="6">
    <source>
        <dbReference type="Google" id="ProtNLM"/>
    </source>
</evidence>
<accession>A0A8B2NJE0</accession>
<dbReference type="PROSITE" id="PS00061">
    <property type="entry name" value="ADH_SHORT"/>
    <property type="match status" value="1"/>
</dbReference>
<sequence length="286" mass="28591">MSCRKCRRSIRLAPAPVTLPGGRRGRRPSDEIPAVPSTSTPLPPVPLVDIEGLRLLVFGAGSGIGAATVSLGRAAGARVAAGVHGAAGEPTGPAAFDCDVTDPAAVARTVAAAGEALGGLDAVVVSSGVFHLGDVSHTGDEDWARVMSVNLTGPFHVARAVAPVFEAAGGGSLVLVSSQIGFIGHRRATSYAASKAGVNGLTRTLAIEFSSFGARCNAVAPGPIETPMTEVARSDPDRLAAMTAGVPLGRLGRPEEAARAALFLAAPASSFVTGHVLVVDGGILAG</sequence>
<keyword evidence="2" id="KW-0560">Oxidoreductase</keyword>
<keyword evidence="5" id="KW-1185">Reference proteome</keyword>
<dbReference type="CDD" id="cd05233">
    <property type="entry name" value="SDR_c"/>
    <property type="match status" value="1"/>
</dbReference>
<dbReference type="PRINTS" id="PR00080">
    <property type="entry name" value="SDRFAMILY"/>
</dbReference>
<evidence type="ECO:0000256" key="2">
    <source>
        <dbReference type="ARBA" id="ARBA00023002"/>
    </source>
</evidence>
<proteinExistence type="inferred from homology"/>
<evidence type="ECO:0000256" key="1">
    <source>
        <dbReference type="ARBA" id="ARBA00006484"/>
    </source>
</evidence>
<dbReference type="InterPro" id="IPR020904">
    <property type="entry name" value="Sc_DH/Rdtase_CS"/>
</dbReference>
<dbReference type="GO" id="GO:0016616">
    <property type="term" value="F:oxidoreductase activity, acting on the CH-OH group of donors, NAD or NADP as acceptor"/>
    <property type="evidence" value="ECO:0007669"/>
    <property type="project" value="TreeGrafter"/>
</dbReference>
<dbReference type="Gene3D" id="3.40.50.720">
    <property type="entry name" value="NAD(P)-binding Rossmann-like Domain"/>
    <property type="match status" value="1"/>
</dbReference>
<dbReference type="Proteomes" id="UP000249590">
    <property type="component" value="Unassembled WGS sequence"/>
</dbReference>
<comment type="caution">
    <text evidence="4">The sequence shown here is derived from an EMBL/GenBank/DDBJ whole genome shotgun (WGS) entry which is preliminary data.</text>
</comment>
<reference evidence="4 5" key="1">
    <citation type="submission" date="2018-05" db="EMBL/GenBank/DDBJ databases">
        <title>Acuticoccus sediminis sp. nov., isolated from deep-sea sediment of Indian Ocean.</title>
        <authorList>
            <person name="Liu X."/>
            <person name="Lai Q."/>
            <person name="Du Y."/>
            <person name="Sun F."/>
            <person name="Zhang X."/>
            <person name="Wang S."/>
            <person name="Shao Z."/>
        </authorList>
    </citation>
    <scope>NUCLEOTIDE SEQUENCE [LARGE SCALE GENOMIC DNA]</scope>
    <source>
        <strain evidence="4 5">PTG4-2</strain>
    </source>
</reference>
<dbReference type="Pfam" id="PF13561">
    <property type="entry name" value="adh_short_C2"/>
    <property type="match status" value="1"/>
</dbReference>
<comment type="similarity">
    <text evidence="1">Belongs to the short-chain dehydrogenases/reductases (SDR) family.</text>
</comment>
<dbReference type="SUPFAM" id="SSF51735">
    <property type="entry name" value="NAD(P)-binding Rossmann-fold domains"/>
    <property type="match status" value="1"/>
</dbReference>
<organism evidence="4 5">
    <name type="scientific">Acuticoccus sediminis</name>
    <dbReference type="NCBI Taxonomy" id="2184697"/>
    <lineage>
        <taxon>Bacteria</taxon>
        <taxon>Pseudomonadati</taxon>
        <taxon>Pseudomonadota</taxon>
        <taxon>Alphaproteobacteria</taxon>
        <taxon>Hyphomicrobiales</taxon>
        <taxon>Amorphaceae</taxon>
        <taxon>Acuticoccus</taxon>
    </lineage>
</organism>
<dbReference type="PRINTS" id="PR00081">
    <property type="entry name" value="GDHRDH"/>
</dbReference>
<dbReference type="FunFam" id="3.40.50.720:FF:000084">
    <property type="entry name" value="Short-chain dehydrogenase reductase"/>
    <property type="match status" value="1"/>
</dbReference>
<dbReference type="EMBL" id="QHHQ01000007">
    <property type="protein sequence ID" value="RAH98396.1"/>
    <property type="molecule type" value="Genomic_DNA"/>
</dbReference>
<dbReference type="AlphaFoldDB" id="A0A8B2NJE0"/>
<protein>
    <recommendedName>
        <fullName evidence="6">SDR family oxidoreductase</fullName>
    </recommendedName>
</protein>
<gene>
    <name evidence="4" type="ORF">DLJ53_27255</name>
</gene>